<dbReference type="PRINTS" id="PR00413">
    <property type="entry name" value="HADHALOGNASE"/>
</dbReference>
<dbReference type="EMBL" id="BBZA01000002">
    <property type="protein sequence ID" value="GAP61602.1"/>
    <property type="molecule type" value="Genomic_DNA"/>
</dbReference>
<keyword evidence="3" id="KW-1185">Reference proteome</keyword>
<gene>
    <name evidence="2" type="ORF">ARMA_0025</name>
</gene>
<organism evidence="2 3">
    <name type="scientific">Ardenticatena maritima</name>
    <dbReference type="NCBI Taxonomy" id="872965"/>
    <lineage>
        <taxon>Bacteria</taxon>
        <taxon>Bacillati</taxon>
        <taxon>Chloroflexota</taxon>
        <taxon>Ardenticatenia</taxon>
        <taxon>Ardenticatenales</taxon>
        <taxon>Ardenticatenaceae</taxon>
        <taxon>Ardenticatena</taxon>
    </lineage>
</organism>
<dbReference type="InterPro" id="IPR036412">
    <property type="entry name" value="HAD-like_sf"/>
</dbReference>
<sequence>MAYQTRINQQRQEETAVRALLLDLDDTLLLNSVDAFLPRYFRALSAAFADLVPPERFLDTLRTATMQTIANTDPTRTNAEVFWEAWEHLLPELRSQRDEVRRRTEHFYREVFPTLKGDTRPVEGAREVITWAKEQGLAVVIATNPIFPMAAIRERLRWAELDDLDFDLITSYENMHFTKPQPHYYREIADVLGITPEEAVMAGNHITNDLVPAHAVGMRTFLVNLAPVRDAPFTPDGEGDLFALRAWLAQHLA</sequence>
<dbReference type="SFLD" id="SFLDS00003">
    <property type="entry name" value="Haloacid_Dehalogenase"/>
    <property type="match status" value="1"/>
</dbReference>
<dbReference type="GO" id="GO:0016787">
    <property type="term" value="F:hydrolase activity"/>
    <property type="evidence" value="ECO:0007669"/>
    <property type="project" value="UniProtKB-KW"/>
</dbReference>
<evidence type="ECO:0000313" key="3">
    <source>
        <dbReference type="Proteomes" id="UP000037784"/>
    </source>
</evidence>
<keyword evidence="1" id="KW-0378">Hydrolase</keyword>
<reference evidence="3" key="1">
    <citation type="submission" date="2015-08" db="EMBL/GenBank/DDBJ databases">
        <title>Draft Genome Sequence of a Heterotrophic Facultative Anaerobic Bacterium Ardenticatena maritima Strain 110S.</title>
        <authorList>
            <person name="Kawaichi S."/>
            <person name="Yoshida T."/>
            <person name="Sako Y."/>
            <person name="Nakamura R."/>
        </authorList>
    </citation>
    <scope>NUCLEOTIDE SEQUENCE [LARGE SCALE GENOMIC DNA]</scope>
    <source>
        <strain evidence="3">110S</strain>
    </source>
</reference>
<dbReference type="Proteomes" id="UP000037784">
    <property type="component" value="Unassembled WGS sequence"/>
</dbReference>
<dbReference type="InterPro" id="IPR051540">
    <property type="entry name" value="S-2-haloacid_dehalogenase"/>
</dbReference>
<dbReference type="SFLD" id="SFLDG01129">
    <property type="entry name" value="C1.5:_HAD__Beta-PGM__Phosphata"/>
    <property type="match status" value="1"/>
</dbReference>
<dbReference type="Gene3D" id="3.40.50.1000">
    <property type="entry name" value="HAD superfamily/HAD-like"/>
    <property type="match status" value="1"/>
</dbReference>
<comment type="caution">
    <text evidence="2">The sequence shown here is derived from an EMBL/GenBank/DDBJ whole genome shotgun (WGS) entry which is preliminary data.</text>
</comment>
<dbReference type="SUPFAM" id="SSF56784">
    <property type="entry name" value="HAD-like"/>
    <property type="match status" value="1"/>
</dbReference>
<evidence type="ECO:0000256" key="1">
    <source>
        <dbReference type="ARBA" id="ARBA00022801"/>
    </source>
</evidence>
<dbReference type="AlphaFoldDB" id="A0A0M8K6B0"/>
<dbReference type="InParanoid" id="A0A0M8K6B0"/>
<protein>
    <recommendedName>
        <fullName evidence="4">Hydrolase of the HAD superfamily</fullName>
    </recommendedName>
</protein>
<evidence type="ECO:0000313" key="2">
    <source>
        <dbReference type="EMBL" id="GAP61602.1"/>
    </source>
</evidence>
<dbReference type="PANTHER" id="PTHR43316:SF3">
    <property type="entry name" value="HALOACID DEHALOGENASE, TYPE II (AFU_ORTHOLOGUE AFUA_2G07750)-RELATED"/>
    <property type="match status" value="1"/>
</dbReference>
<dbReference type="InterPro" id="IPR006439">
    <property type="entry name" value="HAD-SF_hydro_IA"/>
</dbReference>
<dbReference type="PANTHER" id="PTHR43316">
    <property type="entry name" value="HYDROLASE, HALOACID DELAHOGENASE-RELATED"/>
    <property type="match status" value="1"/>
</dbReference>
<evidence type="ECO:0008006" key="4">
    <source>
        <dbReference type="Google" id="ProtNLM"/>
    </source>
</evidence>
<dbReference type="Pfam" id="PF00702">
    <property type="entry name" value="Hydrolase"/>
    <property type="match status" value="1"/>
</dbReference>
<name>A0A0M8K6B0_9CHLR</name>
<accession>A0A0M8K6B0</accession>
<dbReference type="InterPro" id="IPR023214">
    <property type="entry name" value="HAD_sf"/>
</dbReference>
<proteinExistence type="predicted"/>